<evidence type="ECO:0000313" key="2">
    <source>
        <dbReference type="Proteomes" id="UP001605036"/>
    </source>
</evidence>
<keyword evidence="2" id="KW-1185">Reference proteome</keyword>
<sequence>MRVLKRESNSRSEVNEWRICHGLIHVAFSVGVQYICLSLHLREALGPRVLKYCLYFSTKGVEQAPAGREDGLARGANAGSFEKIEEEVMSTILDEAAVAGASQPVRCKQQVAGRSNGFALQKIFKLGVYGEVIALSIRRTFLLL</sequence>
<comment type="caution">
    <text evidence="1">The sequence shown here is derived from an EMBL/GenBank/DDBJ whole genome shotgun (WGS) entry which is preliminary data.</text>
</comment>
<reference evidence="1 2" key="1">
    <citation type="submission" date="2024-09" db="EMBL/GenBank/DDBJ databases">
        <title>Chromosome-scale assembly of Riccia fluitans.</title>
        <authorList>
            <person name="Paukszto L."/>
            <person name="Sawicki J."/>
            <person name="Karawczyk K."/>
            <person name="Piernik-Szablinska J."/>
            <person name="Szczecinska M."/>
            <person name="Mazdziarz M."/>
        </authorList>
    </citation>
    <scope>NUCLEOTIDE SEQUENCE [LARGE SCALE GENOMIC DNA]</scope>
    <source>
        <strain evidence="1">Rf_01</strain>
        <tissue evidence="1">Aerial parts of the thallus</tissue>
    </source>
</reference>
<dbReference type="Proteomes" id="UP001605036">
    <property type="component" value="Unassembled WGS sequence"/>
</dbReference>
<evidence type="ECO:0000313" key="1">
    <source>
        <dbReference type="EMBL" id="KAL2613965.1"/>
    </source>
</evidence>
<proteinExistence type="predicted"/>
<dbReference type="EMBL" id="JBHFFA010000007">
    <property type="protein sequence ID" value="KAL2613965.1"/>
    <property type="molecule type" value="Genomic_DNA"/>
</dbReference>
<protein>
    <submittedName>
        <fullName evidence="1">Uncharacterized protein</fullName>
    </submittedName>
</protein>
<accession>A0ABD1XYD0</accession>
<gene>
    <name evidence="1" type="ORF">R1flu_025657</name>
</gene>
<dbReference type="AlphaFoldDB" id="A0ABD1XYD0"/>
<name>A0ABD1XYD0_9MARC</name>
<organism evidence="1 2">
    <name type="scientific">Riccia fluitans</name>
    <dbReference type="NCBI Taxonomy" id="41844"/>
    <lineage>
        <taxon>Eukaryota</taxon>
        <taxon>Viridiplantae</taxon>
        <taxon>Streptophyta</taxon>
        <taxon>Embryophyta</taxon>
        <taxon>Marchantiophyta</taxon>
        <taxon>Marchantiopsida</taxon>
        <taxon>Marchantiidae</taxon>
        <taxon>Marchantiales</taxon>
        <taxon>Ricciaceae</taxon>
        <taxon>Riccia</taxon>
    </lineage>
</organism>